<keyword evidence="2" id="KW-1185">Reference proteome</keyword>
<organism evidence="1 2">
    <name type="scientific">Erwinia typographi</name>
    <dbReference type="NCBI Taxonomy" id="371042"/>
    <lineage>
        <taxon>Bacteria</taxon>
        <taxon>Pseudomonadati</taxon>
        <taxon>Pseudomonadota</taxon>
        <taxon>Gammaproteobacteria</taxon>
        <taxon>Enterobacterales</taxon>
        <taxon>Erwiniaceae</taxon>
        <taxon>Erwinia</taxon>
    </lineage>
</organism>
<evidence type="ECO:0008006" key="3">
    <source>
        <dbReference type="Google" id="ProtNLM"/>
    </source>
</evidence>
<gene>
    <name evidence="1" type="ORF">NG99_26655</name>
</gene>
<dbReference type="Proteomes" id="UP000030351">
    <property type="component" value="Unassembled WGS sequence"/>
</dbReference>
<comment type="caution">
    <text evidence="1">The sequence shown here is derived from an EMBL/GenBank/DDBJ whole genome shotgun (WGS) entry which is preliminary data.</text>
</comment>
<evidence type="ECO:0000313" key="2">
    <source>
        <dbReference type="Proteomes" id="UP000030351"/>
    </source>
</evidence>
<dbReference type="eggNOG" id="ENOG5033N5P">
    <property type="taxonomic scope" value="Bacteria"/>
</dbReference>
<name>A0A0A3YHN4_9GAMM</name>
<dbReference type="AlphaFoldDB" id="A0A0A3YHN4"/>
<dbReference type="EMBL" id="JRUQ01000110">
    <property type="protein sequence ID" value="KGT86145.1"/>
    <property type="molecule type" value="Genomic_DNA"/>
</dbReference>
<evidence type="ECO:0000313" key="1">
    <source>
        <dbReference type="EMBL" id="KGT86145.1"/>
    </source>
</evidence>
<dbReference type="RefSeq" id="WP_034899752.1">
    <property type="nucleotide sequence ID" value="NZ_JRUQ01000110.1"/>
</dbReference>
<protein>
    <recommendedName>
        <fullName evidence="3">Integrase</fullName>
    </recommendedName>
</protein>
<sequence>MKEDYSINAFKIFLERLHEAPDVNEATARNLKNTSNLLLNSYHYLDLHDESSDIRNIEADHLIEDHFRNSETHPSSTTVQVYKSRYQSAVDKFLEYIKGGNSVSEEDTSVVPNVRTRKRLPARAVTVLNREVRGDTETIDVPIPLRPGMILTIPGIPTDLTNEEAERIASILKVYARPQ</sequence>
<reference evidence="1 2" key="1">
    <citation type="submission" date="2014-10" db="EMBL/GenBank/DDBJ databases">
        <title>Genome sequence of Erwinia typographi M043b.</title>
        <authorList>
            <person name="Chan K.-G."/>
            <person name="Tan W.-S."/>
        </authorList>
    </citation>
    <scope>NUCLEOTIDE SEQUENCE [LARGE SCALE GENOMIC DNA]</scope>
    <source>
        <strain evidence="1 2">M043b</strain>
    </source>
</reference>
<proteinExistence type="predicted"/>
<accession>A0A0A3YHN4</accession>